<dbReference type="Gene3D" id="3.40.1740.10">
    <property type="entry name" value="VC0467-like"/>
    <property type="match status" value="1"/>
</dbReference>
<dbReference type="InterPro" id="IPR003774">
    <property type="entry name" value="AlgH-like"/>
</dbReference>
<keyword evidence="4" id="KW-1185">Reference proteome</keyword>
<proteinExistence type="inferred from homology"/>
<protein>
    <recommendedName>
        <fullName evidence="2">UPF0301 protein SAMN02910354_00512</fullName>
    </recommendedName>
</protein>
<dbReference type="NCBIfam" id="NF001266">
    <property type="entry name" value="PRK00228.1-1"/>
    <property type="match status" value="1"/>
</dbReference>
<reference evidence="3 4" key="1">
    <citation type="submission" date="2016-10" db="EMBL/GenBank/DDBJ databases">
        <authorList>
            <person name="Varghese N."/>
            <person name="Submissions S."/>
        </authorList>
    </citation>
    <scope>NUCLEOTIDE SEQUENCE [LARGE SCALE GENOMIC DNA]</scope>
    <source>
        <strain evidence="3 4">DSM 22022</strain>
    </source>
</reference>
<dbReference type="PANTHER" id="PTHR30327:SF1">
    <property type="entry name" value="UPF0301 PROTEIN YQGE"/>
    <property type="match status" value="1"/>
</dbReference>
<dbReference type="SUPFAM" id="SSF143456">
    <property type="entry name" value="VC0467-like"/>
    <property type="match status" value="1"/>
</dbReference>
<name>A0A1G5AXE1_9PAST</name>
<dbReference type="Proteomes" id="UP000199588">
    <property type="component" value="Unassembled WGS sequence"/>
</dbReference>
<gene>
    <name evidence="3" type="ORF">SAMN02910354_00512</name>
</gene>
<organism evidence="3 4">
    <name type="scientific">Basfia succiniciproducens</name>
    <dbReference type="NCBI Taxonomy" id="653940"/>
    <lineage>
        <taxon>Bacteria</taxon>
        <taxon>Pseudomonadati</taxon>
        <taxon>Pseudomonadota</taxon>
        <taxon>Gammaproteobacteria</taxon>
        <taxon>Pasteurellales</taxon>
        <taxon>Pasteurellaceae</taxon>
        <taxon>Basfia</taxon>
    </lineage>
</organism>
<accession>A0A1G5AXE1</accession>
<dbReference type="Pfam" id="PF02622">
    <property type="entry name" value="DUF179"/>
    <property type="match status" value="1"/>
</dbReference>
<dbReference type="EMBL" id="FMUQ01000003">
    <property type="protein sequence ID" value="SCX82480.1"/>
    <property type="molecule type" value="Genomic_DNA"/>
</dbReference>
<comment type="similarity">
    <text evidence="1 2">Belongs to the UPF0301 (AlgH) family.</text>
</comment>
<sequence>MELQDKLLIAMPNLQDSYFSQSVIYICEHNEQGAMGLVLNQVTDLSIAELVAKLNFMMADGRHYPETYVFAGGPVSMDRGFILHTATERTFEHSYRVTDNLQLTTSEDVIETFGTPEAPEKYLVALGCATWTSGQLEKEIADNDWLVVPANNHILFDVPWAERWTAAQQLLGFQPANLVAEAGYC</sequence>
<dbReference type="PANTHER" id="PTHR30327">
    <property type="entry name" value="UNCHARACTERIZED PROTEIN YQGE"/>
    <property type="match status" value="1"/>
</dbReference>
<dbReference type="HAMAP" id="MF_00758">
    <property type="entry name" value="UPF0301"/>
    <property type="match status" value="1"/>
</dbReference>
<evidence type="ECO:0000256" key="2">
    <source>
        <dbReference type="HAMAP-Rule" id="MF_00758"/>
    </source>
</evidence>
<evidence type="ECO:0000313" key="4">
    <source>
        <dbReference type="Proteomes" id="UP000199588"/>
    </source>
</evidence>
<evidence type="ECO:0000256" key="1">
    <source>
        <dbReference type="ARBA" id="ARBA00009600"/>
    </source>
</evidence>
<evidence type="ECO:0000313" key="3">
    <source>
        <dbReference type="EMBL" id="SCX82480.1"/>
    </source>
</evidence>
<comment type="caution">
    <text evidence="3">The sequence shown here is derived from an EMBL/GenBank/DDBJ whole genome shotgun (WGS) entry which is preliminary data.</text>
</comment>
<dbReference type="RefSeq" id="WP_090654156.1">
    <property type="nucleotide sequence ID" value="NZ_CP015031.1"/>
</dbReference>